<dbReference type="SMART" id="SM00028">
    <property type="entry name" value="TPR"/>
    <property type="match status" value="4"/>
</dbReference>
<dbReference type="Pfam" id="PF13435">
    <property type="entry name" value="Cytochrome_C554"/>
    <property type="match status" value="1"/>
</dbReference>
<dbReference type="Gene3D" id="1.25.40.10">
    <property type="entry name" value="Tetratricopeptide repeat domain"/>
    <property type="match status" value="1"/>
</dbReference>
<dbReference type="SUPFAM" id="SSF48695">
    <property type="entry name" value="Multiheme cytochromes"/>
    <property type="match status" value="1"/>
</dbReference>
<dbReference type="PROSITE" id="PS50005">
    <property type="entry name" value="TPR"/>
    <property type="match status" value="3"/>
</dbReference>
<dbReference type="InterPro" id="IPR011990">
    <property type="entry name" value="TPR-like_helical_dom_sf"/>
</dbReference>
<evidence type="ECO:0000259" key="3">
    <source>
        <dbReference type="Pfam" id="PF13435"/>
    </source>
</evidence>
<dbReference type="PANTHER" id="PTHR35038">
    <property type="entry name" value="DISSIMILATORY SULFITE REDUCTASE SIRA"/>
    <property type="match status" value="1"/>
</dbReference>
<dbReference type="EMBL" id="WBVO01000001">
    <property type="protein sequence ID" value="KAB2814676.1"/>
    <property type="molecule type" value="Genomic_DNA"/>
</dbReference>
<reference evidence="4 5" key="1">
    <citation type="submission" date="2019-09" db="EMBL/GenBank/DDBJ databases">
        <title>Genomes of family Cryomorphaceae.</title>
        <authorList>
            <person name="Bowman J.P."/>
        </authorList>
    </citation>
    <scope>NUCLEOTIDE SEQUENCE [LARGE SCALE GENOMIC DNA]</scope>
    <source>
        <strain evidence="4 5">LMG 25704</strain>
    </source>
</reference>
<keyword evidence="2" id="KW-0802">TPR repeat</keyword>
<dbReference type="Gene3D" id="1.10.1130.10">
    <property type="entry name" value="Flavocytochrome C3, Chain A"/>
    <property type="match status" value="1"/>
</dbReference>
<feature type="repeat" description="TPR" evidence="2">
    <location>
        <begin position="574"/>
        <end position="607"/>
    </location>
</feature>
<comment type="caution">
    <text evidence="4">The sequence shown here is derived from an EMBL/GenBank/DDBJ whole genome shotgun (WGS) entry which is preliminary data.</text>
</comment>
<dbReference type="AlphaFoldDB" id="A0A6N6RM89"/>
<dbReference type="Proteomes" id="UP000468650">
    <property type="component" value="Unassembled WGS sequence"/>
</dbReference>
<proteinExistence type="predicted"/>
<dbReference type="InterPro" id="IPR019734">
    <property type="entry name" value="TPR_rpt"/>
</dbReference>
<name>A0A6N6RM89_9FLAO</name>
<dbReference type="PANTHER" id="PTHR35038:SF8">
    <property type="entry name" value="C-TYPE POLYHEME CYTOCHROME OMCC"/>
    <property type="match status" value="1"/>
</dbReference>
<evidence type="ECO:0000256" key="1">
    <source>
        <dbReference type="ARBA" id="ARBA00022729"/>
    </source>
</evidence>
<feature type="repeat" description="TPR" evidence="2">
    <location>
        <begin position="540"/>
        <end position="573"/>
    </location>
</feature>
<keyword evidence="5" id="KW-1185">Reference proteome</keyword>
<sequence>MRRTGLVLGLILVLTLTLYQCNSPEEKPEVSDLIWLNHHDTVSYVGMDACSGCHGDVRHTFVHTGMGKSFDHATPGKAFFDWDGSEVIVDPHSGYSYQPYFVDSTLFVLEFRTEGGDTVHKRRQRVDYIIGSGQHTNSHIWNSNGFLYQAPFTYYTQEGRADLPPGFENGNNTRFTRIIGLECMSCHNAMPTEFVLGSNNRFNAVPTGINCERCHGPGELHVAEKLAGNIVDTSQGPDYTIVNPRRLSADLQMELCQRCHLQGNAVLAEGKSFFDFRPGMRLSEVMDVYLPRYDNSEHSFIMASHADRLKLSDCYKAGDGSFNCISCHNPHVSIAETNTLQFNKTCNSCHTSEKSNLCTESELERLKVDDNCVQCHMPSSSSEDIPHVSVHDHWIKVPDAGVEIQIEDQMERTLLALVAINNSQPSNRSKARAFLQQYEQFGGEVSLLDSAWTYIRELEDSAAITELVHLYHLRGTSGLLVQEVERRGPQIVLGQLNQQTYDNRHAWTAYRIGEAYNSVNQADFARMFYRKAVALAPDVLEIRNKLGAVSLKLGDVEEAEKQFKYIIDLNPYLSDANSNYGYVQLIYGDTTIALEYFEYALNLDPDYEPARLNAVSAYYALGRYDEAKRALKPLIEAYPNNQQYLAVWEDINRKE</sequence>
<evidence type="ECO:0000313" key="4">
    <source>
        <dbReference type="EMBL" id="KAB2814676.1"/>
    </source>
</evidence>
<feature type="repeat" description="TPR" evidence="2">
    <location>
        <begin position="506"/>
        <end position="539"/>
    </location>
</feature>
<accession>A0A6N6RM89</accession>
<feature type="domain" description="Cytochrome c-552/4" evidence="3">
    <location>
        <begin position="182"/>
        <end position="216"/>
    </location>
</feature>
<gene>
    <name evidence="4" type="ORF">F8C67_02730</name>
</gene>
<protein>
    <submittedName>
        <fullName evidence="4">Tetratricopeptide repeat protein</fullName>
    </submittedName>
</protein>
<dbReference type="RefSeq" id="WP_151666255.1">
    <property type="nucleotide sequence ID" value="NZ_WBVO01000001.1"/>
</dbReference>
<dbReference type="InterPro" id="IPR051829">
    <property type="entry name" value="Multiheme_Cytochr_ET"/>
</dbReference>
<evidence type="ECO:0000313" key="5">
    <source>
        <dbReference type="Proteomes" id="UP000468650"/>
    </source>
</evidence>
<dbReference type="OrthoDB" id="9814800at2"/>
<dbReference type="InterPro" id="IPR023155">
    <property type="entry name" value="Cyt_c-552/4"/>
</dbReference>
<dbReference type="SUPFAM" id="SSF48452">
    <property type="entry name" value="TPR-like"/>
    <property type="match status" value="1"/>
</dbReference>
<evidence type="ECO:0000256" key="2">
    <source>
        <dbReference type="PROSITE-ProRule" id="PRU00339"/>
    </source>
</evidence>
<organism evidence="4 5">
    <name type="scientific">Phaeocystidibacter luteus</name>
    <dbReference type="NCBI Taxonomy" id="911197"/>
    <lineage>
        <taxon>Bacteria</taxon>
        <taxon>Pseudomonadati</taxon>
        <taxon>Bacteroidota</taxon>
        <taxon>Flavobacteriia</taxon>
        <taxon>Flavobacteriales</taxon>
        <taxon>Phaeocystidibacteraceae</taxon>
        <taxon>Phaeocystidibacter</taxon>
    </lineage>
</organism>
<keyword evidence="1" id="KW-0732">Signal</keyword>
<dbReference type="InterPro" id="IPR036280">
    <property type="entry name" value="Multihaem_cyt_sf"/>
</dbReference>
<dbReference type="Pfam" id="PF14559">
    <property type="entry name" value="TPR_19"/>
    <property type="match status" value="1"/>
</dbReference>